<gene>
    <name evidence="1" type="ORF">UW22_C0017G0007</name>
</gene>
<reference evidence="1 2" key="1">
    <citation type="journal article" date="2015" name="Nature">
        <title>rRNA introns, odd ribosomes, and small enigmatic genomes across a large radiation of phyla.</title>
        <authorList>
            <person name="Brown C.T."/>
            <person name="Hug L.A."/>
            <person name="Thomas B.C."/>
            <person name="Sharon I."/>
            <person name="Castelle C.J."/>
            <person name="Singh A."/>
            <person name="Wilkins M.J."/>
            <person name="Williams K.H."/>
            <person name="Banfield J.F."/>
        </authorList>
    </citation>
    <scope>NUCLEOTIDE SEQUENCE [LARGE SCALE GENOMIC DNA]</scope>
</reference>
<dbReference type="Pfam" id="PF05635">
    <property type="entry name" value="23S_rRNA_IVP"/>
    <property type="match status" value="1"/>
</dbReference>
<dbReference type="InterPro" id="IPR012657">
    <property type="entry name" value="23S_rRNA-intervening_sequence"/>
</dbReference>
<dbReference type="PANTHER" id="PTHR38471">
    <property type="entry name" value="FOUR HELIX BUNDLE PROTEIN"/>
    <property type="match status" value="1"/>
</dbReference>
<dbReference type="Proteomes" id="UP000034617">
    <property type="component" value="Unassembled WGS sequence"/>
</dbReference>
<accession>A0A0G1JQX5</accession>
<dbReference type="NCBIfam" id="TIGR02436">
    <property type="entry name" value="four helix bundle protein"/>
    <property type="match status" value="1"/>
</dbReference>
<dbReference type="SUPFAM" id="SSF158446">
    <property type="entry name" value="IVS-encoded protein-like"/>
    <property type="match status" value="1"/>
</dbReference>
<dbReference type="EMBL" id="LCHM01000017">
    <property type="protein sequence ID" value="KKT37854.1"/>
    <property type="molecule type" value="Genomic_DNA"/>
</dbReference>
<proteinExistence type="predicted"/>
<sequence>MFKTDLKSRCYKFSLANIALIDSLPNKRVVWIISDQLLRSAMSIGANLIEGRAASSRLEYKKFYEIALKSANETKYWLSLLKDAKYVESSKIDPLIQEVTEIANMLATGVIKLKSKNF</sequence>
<evidence type="ECO:0000313" key="1">
    <source>
        <dbReference type="EMBL" id="KKT37854.1"/>
    </source>
</evidence>
<evidence type="ECO:0000313" key="2">
    <source>
        <dbReference type="Proteomes" id="UP000034617"/>
    </source>
</evidence>
<dbReference type="Gene3D" id="1.20.1440.60">
    <property type="entry name" value="23S rRNA-intervening sequence"/>
    <property type="match status" value="1"/>
</dbReference>
<dbReference type="AlphaFoldDB" id="A0A0G1JQX5"/>
<organism evidence="1 2">
    <name type="scientific">Candidatus Gottesmanbacteria bacterium GW2011_GWB1_44_11c</name>
    <dbReference type="NCBI Taxonomy" id="1618447"/>
    <lineage>
        <taxon>Bacteria</taxon>
        <taxon>Candidatus Gottesmaniibacteriota</taxon>
    </lineage>
</organism>
<name>A0A0G1JQX5_9BACT</name>
<dbReference type="PIRSF" id="PIRSF035652">
    <property type="entry name" value="CHP02436"/>
    <property type="match status" value="1"/>
</dbReference>
<comment type="caution">
    <text evidence="1">The sequence shown here is derived from an EMBL/GenBank/DDBJ whole genome shotgun (WGS) entry which is preliminary data.</text>
</comment>
<evidence type="ECO:0008006" key="3">
    <source>
        <dbReference type="Google" id="ProtNLM"/>
    </source>
</evidence>
<dbReference type="InterPro" id="IPR036583">
    <property type="entry name" value="23S_rRNA_IVS_sf"/>
</dbReference>
<protein>
    <recommendedName>
        <fullName evidence="3">Four helix bundle protein</fullName>
    </recommendedName>
</protein>
<dbReference type="PATRIC" id="fig|1618447.3.peg.581"/>
<dbReference type="PANTHER" id="PTHR38471:SF2">
    <property type="entry name" value="FOUR HELIX BUNDLE PROTEIN"/>
    <property type="match status" value="1"/>
</dbReference>